<feature type="active site" evidence="8">
    <location>
        <position position="53"/>
    </location>
</feature>
<keyword evidence="8" id="KW-0479">Metal-binding</keyword>
<dbReference type="SMART" id="SM00358">
    <property type="entry name" value="DSRM"/>
    <property type="match status" value="1"/>
</dbReference>
<keyword evidence="8" id="KW-0963">Cytoplasm</keyword>
<dbReference type="InterPro" id="IPR036389">
    <property type="entry name" value="RNase_III_sf"/>
</dbReference>
<comment type="similarity">
    <text evidence="2">Belongs to the ribonuclease III family.</text>
</comment>
<dbReference type="EMBL" id="FM864216">
    <property type="protein sequence ID" value="CAT05026.1"/>
    <property type="molecule type" value="Genomic_DNA"/>
</dbReference>
<dbReference type="SUPFAM" id="SSF54768">
    <property type="entry name" value="dsRNA-binding domain-like"/>
    <property type="match status" value="1"/>
</dbReference>
<dbReference type="SMART" id="SM00535">
    <property type="entry name" value="RIBOc"/>
    <property type="match status" value="1"/>
</dbReference>
<dbReference type="EC" id="3.1.26.3" evidence="8"/>
<evidence type="ECO:0000256" key="1">
    <source>
        <dbReference type="ARBA" id="ARBA00000109"/>
    </source>
</evidence>
<feature type="binding site" evidence="8">
    <location>
        <position position="123"/>
    </location>
    <ligand>
        <name>Mg(2+)</name>
        <dbReference type="ChEBI" id="CHEBI:18420"/>
    </ligand>
</feature>
<evidence type="ECO:0000259" key="9">
    <source>
        <dbReference type="PROSITE" id="PS50137"/>
    </source>
</evidence>
<dbReference type="NCBIfam" id="TIGR02191">
    <property type="entry name" value="RNaseIII"/>
    <property type="match status" value="1"/>
</dbReference>
<dbReference type="KEGG" id="mco:MCJ_003350"/>
<dbReference type="GO" id="GO:0006364">
    <property type="term" value="P:rRNA processing"/>
    <property type="evidence" value="ECO:0007669"/>
    <property type="project" value="UniProtKB-UniRule"/>
</dbReference>
<keyword evidence="3 8" id="KW-0507">mRNA processing</keyword>
<dbReference type="GO" id="GO:0003725">
    <property type="term" value="F:double-stranded RNA binding"/>
    <property type="evidence" value="ECO:0007669"/>
    <property type="project" value="TreeGrafter"/>
</dbReference>
<keyword evidence="4 8" id="KW-0540">Nuclease</keyword>
<feature type="domain" description="RNase III" evidence="10">
    <location>
        <begin position="9"/>
        <end position="134"/>
    </location>
</feature>
<dbReference type="GO" id="GO:0006397">
    <property type="term" value="P:mRNA processing"/>
    <property type="evidence" value="ECO:0007669"/>
    <property type="project" value="UniProtKB-UniRule"/>
</dbReference>
<organism evidence="11 12">
    <name type="scientific">Mesomycoplasma conjunctivae (strain ATCC 25834 / NCTC 10147 / HRC/581)</name>
    <name type="common">Mycoplasma conjunctivae</name>
    <dbReference type="NCBI Taxonomy" id="572263"/>
    <lineage>
        <taxon>Bacteria</taxon>
        <taxon>Bacillati</taxon>
        <taxon>Mycoplasmatota</taxon>
        <taxon>Mycoplasmoidales</taxon>
        <taxon>Metamycoplasmataceae</taxon>
        <taxon>Mesomycoplasma</taxon>
    </lineage>
</organism>
<dbReference type="Pfam" id="PF00035">
    <property type="entry name" value="dsrm"/>
    <property type="match status" value="1"/>
</dbReference>
<keyword evidence="5 8" id="KW-0255">Endonuclease</keyword>
<evidence type="ECO:0000256" key="4">
    <source>
        <dbReference type="ARBA" id="ARBA00022722"/>
    </source>
</evidence>
<protein>
    <recommendedName>
        <fullName evidence="8">Ribonuclease 3</fullName>
        <ecNumber evidence="8">3.1.26.3</ecNumber>
    </recommendedName>
    <alternativeName>
        <fullName evidence="8">Ribonuclease III</fullName>
        <shortName evidence="8">RNase III</shortName>
    </alternativeName>
</protein>
<dbReference type="PROSITE" id="PS50142">
    <property type="entry name" value="RNASE_3_2"/>
    <property type="match status" value="1"/>
</dbReference>
<dbReference type="SUPFAM" id="SSF69065">
    <property type="entry name" value="RNase III domain-like"/>
    <property type="match status" value="1"/>
</dbReference>
<proteinExistence type="inferred from homology"/>
<dbReference type="Proteomes" id="UP000001491">
    <property type="component" value="Chromosome"/>
</dbReference>
<dbReference type="GO" id="GO:0008033">
    <property type="term" value="P:tRNA processing"/>
    <property type="evidence" value="ECO:0007669"/>
    <property type="project" value="UniProtKB-KW"/>
</dbReference>
<comment type="function">
    <text evidence="8">Digests double-stranded RNA. Involved in the processing of primary rRNA transcript to yield the immediate precursors to the large and small rRNAs (23S and 16S). Processes some mRNAs, and tRNAs when they are encoded in the rRNA operon. Processes pre-crRNA and tracrRNA of type II CRISPR loci if present in the organism.</text>
</comment>
<dbReference type="Pfam" id="PF14622">
    <property type="entry name" value="Ribonucleas_3_3"/>
    <property type="match status" value="1"/>
</dbReference>
<keyword evidence="8" id="KW-0460">Magnesium</keyword>
<comment type="catalytic activity">
    <reaction evidence="1 8">
        <text>Endonucleolytic cleavage to 5'-phosphomonoester.</text>
        <dbReference type="EC" id="3.1.26.3"/>
    </reaction>
</comment>
<feature type="domain" description="DRBM" evidence="9">
    <location>
        <begin position="160"/>
        <end position="225"/>
    </location>
</feature>
<dbReference type="CDD" id="cd10845">
    <property type="entry name" value="DSRM_RNAse_III_family"/>
    <property type="match status" value="1"/>
</dbReference>
<dbReference type="CDD" id="cd00593">
    <property type="entry name" value="RIBOc"/>
    <property type="match status" value="1"/>
</dbReference>
<keyword evidence="8" id="KW-0698">rRNA processing</keyword>
<gene>
    <name evidence="8 11" type="primary">rnc</name>
    <name evidence="11" type="ordered locus">MCJ_003350</name>
</gene>
<dbReference type="HOGENOM" id="CLU_000907_1_1_14"/>
<keyword evidence="8" id="KW-0699">rRNA-binding</keyword>
<feature type="binding site" evidence="8">
    <location>
        <position position="49"/>
    </location>
    <ligand>
        <name>Mg(2+)</name>
        <dbReference type="ChEBI" id="CHEBI:18420"/>
    </ligand>
</feature>
<keyword evidence="8" id="KW-0819">tRNA processing</keyword>
<evidence type="ECO:0000256" key="8">
    <source>
        <dbReference type="HAMAP-Rule" id="MF_00104"/>
    </source>
</evidence>
<accession>C5J6D4</accession>
<evidence type="ECO:0000256" key="7">
    <source>
        <dbReference type="ARBA" id="ARBA00022884"/>
    </source>
</evidence>
<dbReference type="InterPro" id="IPR000999">
    <property type="entry name" value="RNase_III_dom"/>
</dbReference>
<dbReference type="GO" id="GO:0046872">
    <property type="term" value="F:metal ion binding"/>
    <property type="evidence" value="ECO:0007669"/>
    <property type="project" value="UniProtKB-KW"/>
</dbReference>
<dbReference type="Gene3D" id="3.30.160.20">
    <property type="match status" value="1"/>
</dbReference>
<name>C5J6D4_MESCH</name>
<keyword evidence="6 8" id="KW-0378">Hydrolase</keyword>
<feature type="active site" evidence="8">
    <location>
        <position position="123"/>
    </location>
</feature>
<comment type="cofactor">
    <cofactor evidence="8">
        <name>Mg(2+)</name>
        <dbReference type="ChEBI" id="CHEBI:18420"/>
    </cofactor>
</comment>
<evidence type="ECO:0000256" key="5">
    <source>
        <dbReference type="ARBA" id="ARBA00022759"/>
    </source>
</evidence>
<dbReference type="PROSITE" id="PS50137">
    <property type="entry name" value="DS_RBD"/>
    <property type="match status" value="1"/>
</dbReference>
<evidence type="ECO:0000256" key="2">
    <source>
        <dbReference type="ARBA" id="ARBA00010183"/>
    </source>
</evidence>
<dbReference type="InterPro" id="IPR014720">
    <property type="entry name" value="dsRBD_dom"/>
</dbReference>
<dbReference type="GO" id="GO:0019843">
    <property type="term" value="F:rRNA binding"/>
    <property type="evidence" value="ECO:0007669"/>
    <property type="project" value="UniProtKB-KW"/>
</dbReference>
<comment type="subunit">
    <text evidence="8">Homodimer.</text>
</comment>
<dbReference type="GO" id="GO:0005737">
    <property type="term" value="C:cytoplasm"/>
    <property type="evidence" value="ECO:0007669"/>
    <property type="project" value="UniProtKB-SubCell"/>
</dbReference>
<dbReference type="PANTHER" id="PTHR11207:SF0">
    <property type="entry name" value="RIBONUCLEASE 3"/>
    <property type="match status" value="1"/>
</dbReference>
<evidence type="ECO:0000259" key="10">
    <source>
        <dbReference type="PROSITE" id="PS50142"/>
    </source>
</evidence>
<keyword evidence="7 8" id="KW-0694">RNA-binding</keyword>
<dbReference type="AlphaFoldDB" id="C5J6D4"/>
<comment type="subcellular location">
    <subcellularLocation>
        <location evidence="8">Cytoplasm</location>
    </subcellularLocation>
</comment>
<dbReference type="Gene3D" id="1.10.1520.10">
    <property type="entry name" value="Ribonuclease III domain"/>
    <property type="match status" value="1"/>
</dbReference>
<sequence length="228" mass="26212">MKTNRSYQILKLLDKLEILPKNLEIYNQALTHKSYQHFNPNSSHYEMLEFLGDSIINFKVSEFIFSKINFQKEGQASQLRAKSISSLTFAKICDDLQLSDLIQVGKGAKDILTNTKLKADVFESFCAAIYLDQGNEVLDLFLEKYLYDFVIQNAKHNNKDPKSEFQEKIQSFSTEKITYQSTKQSDGSFQSELIWDNQIFGVGSGKSMKEAEFNAARQALERMPKNQD</sequence>
<dbReference type="GO" id="GO:0010468">
    <property type="term" value="P:regulation of gene expression"/>
    <property type="evidence" value="ECO:0007669"/>
    <property type="project" value="TreeGrafter"/>
</dbReference>
<evidence type="ECO:0000256" key="6">
    <source>
        <dbReference type="ARBA" id="ARBA00022801"/>
    </source>
</evidence>
<dbReference type="InterPro" id="IPR011907">
    <property type="entry name" value="RNase_III"/>
</dbReference>
<dbReference type="GO" id="GO:0004525">
    <property type="term" value="F:ribonuclease III activity"/>
    <property type="evidence" value="ECO:0007669"/>
    <property type="project" value="UniProtKB-UniRule"/>
</dbReference>
<dbReference type="eggNOG" id="COG0571">
    <property type="taxonomic scope" value="Bacteria"/>
</dbReference>
<dbReference type="PANTHER" id="PTHR11207">
    <property type="entry name" value="RIBONUCLEASE III"/>
    <property type="match status" value="1"/>
</dbReference>
<reference evidence="12" key="1">
    <citation type="journal article" date="2009" name="BMC Bioinformatics">
        <title>The Mycoplasma conjunctivae genome sequencing, annotation and analysis.</title>
        <authorList>
            <person name="Calderon-Copete S.P."/>
            <person name="Wigger G."/>
            <person name="Wunderlin C."/>
            <person name="Schmidheini T."/>
            <person name="Frey J."/>
            <person name="Quail M.A."/>
            <person name="Falquet L."/>
        </authorList>
    </citation>
    <scope>NUCLEOTIDE SEQUENCE [LARGE SCALE GENOMIC DNA]</scope>
    <source>
        <strain evidence="12">ATCC 25834 / NCTC 10147 / HRC/581</strain>
    </source>
</reference>
<evidence type="ECO:0000256" key="3">
    <source>
        <dbReference type="ARBA" id="ARBA00022664"/>
    </source>
</evidence>
<feature type="binding site" evidence="8">
    <location>
        <position position="120"/>
    </location>
    <ligand>
        <name>Mg(2+)</name>
        <dbReference type="ChEBI" id="CHEBI:18420"/>
    </ligand>
</feature>
<keyword evidence="12" id="KW-1185">Reference proteome</keyword>
<evidence type="ECO:0000313" key="11">
    <source>
        <dbReference type="EMBL" id="CAT05026.1"/>
    </source>
</evidence>
<evidence type="ECO:0000313" key="12">
    <source>
        <dbReference type="Proteomes" id="UP000001491"/>
    </source>
</evidence>
<dbReference type="HAMAP" id="MF_00104">
    <property type="entry name" value="RNase_III"/>
    <property type="match status" value="1"/>
</dbReference>